<organism evidence="1 2">
    <name type="scientific">Fusarium flagelliforme</name>
    <dbReference type="NCBI Taxonomy" id="2675880"/>
    <lineage>
        <taxon>Eukaryota</taxon>
        <taxon>Fungi</taxon>
        <taxon>Dikarya</taxon>
        <taxon>Ascomycota</taxon>
        <taxon>Pezizomycotina</taxon>
        <taxon>Sordariomycetes</taxon>
        <taxon>Hypocreomycetidae</taxon>
        <taxon>Hypocreales</taxon>
        <taxon>Nectriaceae</taxon>
        <taxon>Fusarium</taxon>
        <taxon>Fusarium incarnatum-equiseti species complex</taxon>
    </lineage>
</organism>
<keyword evidence="1" id="KW-0489">Methyltransferase</keyword>
<gene>
    <name evidence="1" type="ORF">FIE12Z_12419</name>
</gene>
<dbReference type="AlphaFoldDB" id="A0A395M8E4"/>
<dbReference type="GO" id="GO:0008168">
    <property type="term" value="F:methyltransferase activity"/>
    <property type="evidence" value="ECO:0007669"/>
    <property type="project" value="UniProtKB-KW"/>
</dbReference>
<evidence type="ECO:0000313" key="2">
    <source>
        <dbReference type="Proteomes" id="UP000265631"/>
    </source>
</evidence>
<dbReference type="EMBL" id="PXXK01000591">
    <property type="protein sequence ID" value="RFN43329.1"/>
    <property type="molecule type" value="Genomic_DNA"/>
</dbReference>
<keyword evidence="2" id="KW-1185">Reference proteome</keyword>
<protein>
    <submittedName>
        <fullName evidence="1">S-adenosyl-l-methionine-dependent methyltransferase-like</fullName>
    </submittedName>
</protein>
<evidence type="ECO:0000313" key="1">
    <source>
        <dbReference type="EMBL" id="RFN43329.1"/>
    </source>
</evidence>
<comment type="caution">
    <text evidence="1">The sequence shown here is derived from an EMBL/GenBank/DDBJ whole genome shotgun (WGS) entry which is preliminary data.</text>
</comment>
<dbReference type="GO" id="GO:0032259">
    <property type="term" value="P:methylation"/>
    <property type="evidence" value="ECO:0007669"/>
    <property type="project" value="UniProtKB-KW"/>
</dbReference>
<dbReference type="Proteomes" id="UP000265631">
    <property type="component" value="Unassembled WGS sequence"/>
</dbReference>
<accession>A0A395M8E4</accession>
<proteinExistence type="predicted"/>
<reference evidence="1 2" key="1">
    <citation type="journal article" date="2018" name="PLoS Pathog.">
        <title>Evolution of structural diversity of trichothecenes, a family of toxins produced by plant pathogenic and entomopathogenic fungi.</title>
        <authorList>
            <person name="Proctor R.H."/>
            <person name="McCormick S.P."/>
            <person name="Kim H.S."/>
            <person name="Cardoza R.E."/>
            <person name="Stanley A.M."/>
            <person name="Lindo L."/>
            <person name="Kelly A."/>
            <person name="Brown D.W."/>
            <person name="Lee T."/>
            <person name="Vaughan M.M."/>
            <person name="Alexander N.J."/>
            <person name="Busman M."/>
            <person name="Gutierrez S."/>
        </authorList>
    </citation>
    <scope>NUCLEOTIDE SEQUENCE [LARGE SCALE GENOMIC DNA]</scope>
    <source>
        <strain evidence="1 2">NRRL 13405</strain>
    </source>
</reference>
<keyword evidence="1" id="KW-0808">Transferase</keyword>
<name>A0A395M8E4_9HYPO</name>
<sequence length="354" mass="38919">MCSEIVAPGGCILVANTQEDLARIAYGSIIDPETGDKLWNDSHIHTNVAVKDEGAKCGFYPIEVQEGIPKDRNMVGTMRGNLSTEYIRILLSSISFRSFLLDRFGISSIQAIKLLSWLESNYGGNLSIEHLSREGMSIRTLANTVQLAASGNLVPAVDIPREVREIAESILLDLRQRSVWFMSLSKLAAKKPASGSISSWAQMGGRLEEAGCGLAWRFEPAATQLTKGTLGRVDQRNDQQKHSQWCIAIQSRPRTVRGAADKSGGEINRVFTEQVVSELIVSRVADEFQKRLVAGAMDAGIRSSGHDDEWTYVCDVEQAAKRVVNSSGILFPSMRSTEDSHVTTIMDGIYLRDL</sequence>